<comment type="caution">
    <text evidence="2">The sequence shown here is derived from an EMBL/GenBank/DDBJ whole genome shotgun (WGS) entry which is preliminary data.</text>
</comment>
<dbReference type="InParanoid" id="B4D0D9"/>
<dbReference type="RefSeq" id="WP_006979715.1">
    <property type="nucleotide sequence ID" value="NZ_ABVL01000006.1"/>
</dbReference>
<dbReference type="AlphaFoldDB" id="B4D0D9"/>
<evidence type="ECO:0000313" key="3">
    <source>
        <dbReference type="Proteomes" id="UP000005824"/>
    </source>
</evidence>
<evidence type="ECO:0000256" key="1">
    <source>
        <dbReference type="SAM" id="MobiDB-lite"/>
    </source>
</evidence>
<keyword evidence="3" id="KW-1185">Reference proteome</keyword>
<organism evidence="2 3">
    <name type="scientific">Chthoniobacter flavus Ellin428</name>
    <dbReference type="NCBI Taxonomy" id="497964"/>
    <lineage>
        <taxon>Bacteria</taxon>
        <taxon>Pseudomonadati</taxon>
        <taxon>Verrucomicrobiota</taxon>
        <taxon>Spartobacteria</taxon>
        <taxon>Chthoniobacterales</taxon>
        <taxon>Chthoniobacteraceae</taxon>
        <taxon>Chthoniobacter</taxon>
    </lineage>
</organism>
<evidence type="ECO:0008006" key="4">
    <source>
        <dbReference type="Google" id="ProtNLM"/>
    </source>
</evidence>
<dbReference type="EMBL" id="ABVL01000006">
    <property type="protein sequence ID" value="EDY19801.1"/>
    <property type="molecule type" value="Genomic_DNA"/>
</dbReference>
<feature type="compositionally biased region" description="Gly residues" evidence="1">
    <location>
        <begin position="65"/>
        <end position="79"/>
    </location>
</feature>
<reference evidence="2 3" key="1">
    <citation type="journal article" date="2011" name="J. Bacteriol.">
        <title>Genome sequence of Chthoniobacter flavus Ellin428, an aerobic heterotrophic soil bacterium.</title>
        <authorList>
            <person name="Kant R."/>
            <person name="van Passel M.W."/>
            <person name="Palva A."/>
            <person name="Lucas S."/>
            <person name="Lapidus A."/>
            <person name="Glavina Del Rio T."/>
            <person name="Dalin E."/>
            <person name="Tice H."/>
            <person name="Bruce D."/>
            <person name="Goodwin L."/>
            <person name="Pitluck S."/>
            <person name="Larimer F.W."/>
            <person name="Land M.L."/>
            <person name="Hauser L."/>
            <person name="Sangwan P."/>
            <person name="de Vos W.M."/>
            <person name="Janssen P.H."/>
            <person name="Smidt H."/>
        </authorList>
    </citation>
    <scope>NUCLEOTIDE SEQUENCE [LARGE SCALE GENOMIC DNA]</scope>
    <source>
        <strain evidence="2 3">Ellin428</strain>
    </source>
</reference>
<dbReference type="Proteomes" id="UP000005824">
    <property type="component" value="Unassembled WGS sequence"/>
</dbReference>
<accession>B4D0D9</accession>
<protein>
    <recommendedName>
        <fullName evidence="4">Regulatory protein, FmdB family</fullName>
    </recommendedName>
</protein>
<dbReference type="STRING" id="497964.CfE428DRAFT_2390"/>
<feature type="region of interest" description="Disordered" evidence="1">
    <location>
        <begin position="60"/>
        <end position="79"/>
    </location>
</feature>
<gene>
    <name evidence="2" type="ORF">CfE428DRAFT_2390</name>
</gene>
<name>B4D0D9_9BACT</name>
<dbReference type="eggNOG" id="COG2331">
    <property type="taxonomic scope" value="Bacteria"/>
</dbReference>
<evidence type="ECO:0000313" key="2">
    <source>
        <dbReference type="EMBL" id="EDY19801.1"/>
    </source>
</evidence>
<sequence>MPTYIYETTNPKKPVRRFEVRQSMKDEPLTKDPETGEPIRRVISGGLGYMSKYNTPKHADMQRQMGGGGGSCGSGCGCH</sequence>
<proteinExistence type="predicted"/>